<dbReference type="Pfam" id="PF03837">
    <property type="entry name" value="RecT"/>
    <property type="match status" value="1"/>
</dbReference>
<dbReference type="InterPro" id="IPR004590">
    <property type="entry name" value="ssDNA_annealing_RecT"/>
</dbReference>
<protein>
    <submittedName>
        <fullName evidence="2">Recombinase</fullName>
    </submittedName>
</protein>
<organism evidence="2 3">
    <name type="scientific">Taibaiella lutea</name>
    <dbReference type="NCBI Taxonomy" id="2608001"/>
    <lineage>
        <taxon>Bacteria</taxon>
        <taxon>Pseudomonadati</taxon>
        <taxon>Bacteroidota</taxon>
        <taxon>Chitinophagia</taxon>
        <taxon>Chitinophagales</taxon>
        <taxon>Chitinophagaceae</taxon>
        <taxon>Taibaiella</taxon>
    </lineage>
</organism>
<dbReference type="InterPro" id="IPR018330">
    <property type="entry name" value="RecT_fam"/>
</dbReference>
<dbReference type="EMBL" id="VWSH01000004">
    <property type="protein sequence ID" value="KAA5532691.1"/>
    <property type="molecule type" value="Genomic_DNA"/>
</dbReference>
<dbReference type="GO" id="GO:0003677">
    <property type="term" value="F:DNA binding"/>
    <property type="evidence" value="ECO:0007669"/>
    <property type="project" value="InterPro"/>
</dbReference>
<reference evidence="2 3" key="1">
    <citation type="submission" date="2019-09" db="EMBL/GenBank/DDBJ databases">
        <title>Genome sequence and assembly of Taibaiella sp.</title>
        <authorList>
            <person name="Chhetri G."/>
        </authorList>
    </citation>
    <scope>NUCLEOTIDE SEQUENCE [LARGE SCALE GENOMIC DNA]</scope>
    <source>
        <strain evidence="2 3">KVB11</strain>
    </source>
</reference>
<evidence type="ECO:0000256" key="1">
    <source>
        <dbReference type="SAM" id="MobiDB-lite"/>
    </source>
</evidence>
<feature type="region of interest" description="Disordered" evidence="1">
    <location>
        <begin position="253"/>
        <end position="279"/>
    </location>
</feature>
<keyword evidence="3" id="KW-1185">Reference proteome</keyword>
<gene>
    <name evidence="2" type="ORF">F0919_18090</name>
</gene>
<comment type="caution">
    <text evidence="2">The sequence shown here is derived from an EMBL/GenBank/DDBJ whole genome shotgun (WGS) entry which is preliminary data.</text>
</comment>
<evidence type="ECO:0000313" key="2">
    <source>
        <dbReference type="EMBL" id="KAA5532691.1"/>
    </source>
</evidence>
<dbReference type="RefSeq" id="WP_150034286.1">
    <property type="nucleotide sequence ID" value="NZ_VWSH01000004.1"/>
</dbReference>
<dbReference type="Proteomes" id="UP000323632">
    <property type="component" value="Unassembled WGS sequence"/>
</dbReference>
<evidence type="ECO:0000313" key="3">
    <source>
        <dbReference type="Proteomes" id="UP000323632"/>
    </source>
</evidence>
<dbReference type="AlphaFoldDB" id="A0A5M6CCA7"/>
<accession>A0A5M6CCA7</accession>
<proteinExistence type="predicted"/>
<dbReference type="NCBIfam" id="TIGR00616">
    <property type="entry name" value="rect"/>
    <property type="match status" value="1"/>
</dbReference>
<sequence length="279" mass="30841">MSADNNNQQLQKSSIDKLKSVLSAESVTVQFKNALKEHSDMFIASVIDLYGSDSSLQQCDAGAVVKECLKAAVLKLPINKSLGFAYVIGFNNTKGKDAEGKWIKVMEPTFQLGYKGYIQLAMRTGQYKIINADLVYEGEFKTKNKLTGEFDLTGEKKSETVIGYFAHIEMLNGFSKTLYMTKDKVDAHAKRYSKSYNSTSSPWKSNFDEMATKTVLRNLLSHYGFLSVEMAGAMNQDIDNDAAVESVKNDINDNANSGTMSFDDAEEIKDGEGSDPCPI</sequence>
<dbReference type="GO" id="GO:0006259">
    <property type="term" value="P:DNA metabolic process"/>
    <property type="evidence" value="ECO:0007669"/>
    <property type="project" value="InterPro"/>
</dbReference>
<name>A0A5M6CCA7_9BACT</name>